<accession>A0AAE1EZ83</accession>
<feature type="compositionally biased region" description="Acidic residues" evidence="3">
    <location>
        <begin position="200"/>
        <end position="210"/>
    </location>
</feature>
<dbReference type="EC" id="3.4.19.12" evidence="2"/>
<dbReference type="GO" id="GO:0004843">
    <property type="term" value="F:cysteine-type deubiquitinase activity"/>
    <property type="evidence" value="ECO:0007669"/>
    <property type="project" value="UniProtKB-UniRule"/>
</dbReference>
<dbReference type="GO" id="GO:0016807">
    <property type="term" value="F:cysteine-type carboxypeptidase activity"/>
    <property type="evidence" value="ECO:0007669"/>
    <property type="project" value="TreeGrafter"/>
</dbReference>
<feature type="compositionally biased region" description="Low complexity" evidence="3">
    <location>
        <begin position="93"/>
        <end position="108"/>
    </location>
</feature>
<sequence>MDTHSGKDAGDNGEKEVTGSEDEPLPMEPEPAATTTAAGKGVEAKETPDTASITTTTTTITTQLQDLSITGGGGGNNNSNSTLDAGSVCPTVPSSSSPQQQQQQQQQQDLQNMTTTSHAEEPQRNSMTDVEENSGDNKQQQQKCSSSGLPDLLSDSSLSEPKTSDAATTPSMVGGNTKKNTIMSSDGERPVGIGVGSEENVGDNDDDDDDNNTRDKECSGGVCGWMSQGDSVLPSMGILPEADKTLPPPPPQASQPQRSSPPSSTDSSRTAEPLHAADPSEVVHKIKKIKWQDIEVPIITQNNNGPCPLLAIVNVMILKGQITLPSDRSEITGGDLVLVVGNALFDQPRNSLPVEMRRHVEQNTEDAISILHKLLTGLDVNVKFSGVRDFEFTGELCIFDLLGIMLYHGWVVDPSSEAAPIITSLSYNQLTNNIFAWKEEAIRNNNNDLLMKAMLCEDFINSSRSQLTIHGLFELGSALERDEIAVLFRNNHFSTIYKRGDQLYQLLTDQGFLHENMVWETLNDVDASFSEFVNGSFETIPPAPDPSTSSSASSQNMTLQQQISSDQELAAMLQREVDQQQQQQQNFERLKDTLGLHNLSDEEMAKKLQEEENRLAAEASAEAQASRQQQQQQHQQQQQDEDDDEEEEGGGVPSSTSTNVPTPPNSSQHPHSTQHPHEERKKKDCVIL</sequence>
<dbReference type="GO" id="GO:0006508">
    <property type="term" value="P:proteolysis"/>
    <property type="evidence" value="ECO:0007669"/>
    <property type="project" value="UniProtKB-KW"/>
</dbReference>
<feature type="compositionally biased region" description="Low complexity" evidence="3">
    <location>
        <begin position="145"/>
        <end position="159"/>
    </location>
</feature>
<feature type="domain" description="MINDY deubiquitinase" evidence="4">
    <location>
        <begin position="284"/>
        <end position="537"/>
    </location>
</feature>
<evidence type="ECO:0000256" key="2">
    <source>
        <dbReference type="RuleBase" id="RU367139"/>
    </source>
</evidence>
<keyword evidence="2" id="KW-0833">Ubl conjugation pathway</keyword>
<evidence type="ECO:0000256" key="1">
    <source>
        <dbReference type="ARBA" id="ARBA00006616"/>
    </source>
</evidence>
<comment type="catalytic activity">
    <reaction evidence="2">
        <text>Thiol-dependent hydrolysis of ester, thioester, amide, peptide and isopeptide bonds formed by the C-terminal Gly of ubiquitin (a 76-residue protein attached to proteins as an intracellular targeting signal).</text>
        <dbReference type="EC" id="3.4.19.12"/>
    </reaction>
</comment>
<evidence type="ECO:0000256" key="3">
    <source>
        <dbReference type="SAM" id="MobiDB-lite"/>
    </source>
</evidence>
<proteinExistence type="inferred from homology"/>
<dbReference type="GO" id="GO:0036435">
    <property type="term" value="F:K48-linked polyubiquitin modification-dependent protein binding"/>
    <property type="evidence" value="ECO:0007669"/>
    <property type="project" value="UniProtKB-UniRule"/>
</dbReference>
<gene>
    <name evidence="5" type="ORF">Pcinc_030233</name>
</gene>
<feature type="compositionally biased region" description="Low complexity" evidence="3">
    <location>
        <begin position="49"/>
        <end position="69"/>
    </location>
</feature>
<feature type="compositionally biased region" description="Basic and acidic residues" evidence="3">
    <location>
        <begin position="675"/>
        <end position="688"/>
    </location>
</feature>
<dbReference type="Proteomes" id="UP001286313">
    <property type="component" value="Unassembled WGS sequence"/>
</dbReference>
<feature type="region of interest" description="Disordered" evidence="3">
    <location>
        <begin position="536"/>
        <end position="564"/>
    </location>
</feature>
<feature type="compositionally biased region" description="Low complexity" evidence="3">
    <location>
        <begin position="254"/>
        <end position="271"/>
    </location>
</feature>
<evidence type="ECO:0000313" key="6">
    <source>
        <dbReference type="Proteomes" id="UP001286313"/>
    </source>
</evidence>
<feature type="compositionally biased region" description="Low complexity" evidence="3">
    <location>
        <begin position="653"/>
        <end position="673"/>
    </location>
</feature>
<comment type="similarity">
    <text evidence="1 2">Belongs to the MINDY deubiquitinase family. FAM63 subfamily.</text>
</comment>
<dbReference type="GO" id="GO:0071108">
    <property type="term" value="P:protein K48-linked deubiquitination"/>
    <property type="evidence" value="ECO:0007669"/>
    <property type="project" value="TreeGrafter"/>
</dbReference>
<keyword evidence="2" id="KW-0378">Hydrolase</keyword>
<dbReference type="InterPro" id="IPR007518">
    <property type="entry name" value="MINDY"/>
</dbReference>
<reference evidence="5" key="1">
    <citation type="submission" date="2023-10" db="EMBL/GenBank/DDBJ databases">
        <title>Genome assemblies of two species of porcelain crab, Petrolisthes cinctipes and Petrolisthes manimaculis (Anomura: Porcellanidae).</title>
        <authorList>
            <person name="Angst P."/>
        </authorList>
    </citation>
    <scope>NUCLEOTIDE SEQUENCE</scope>
    <source>
        <strain evidence="5">PB745_01</strain>
        <tissue evidence="5">Gill</tissue>
    </source>
</reference>
<dbReference type="GO" id="GO:0140934">
    <property type="term" value="F:histone deubiquitinase activity"/>
    <property type="evidence" value="ECO:0007669"/>
    <property type="project" value="UniProtKB-UniRule"/>
</dbReference>
<evidence type="ECO:0000313" key="5">
    <source>
        <dbReference type="EMBL" id="KAK3864047.1"/>
    </source>
</evidence>
<keyword evidence="2" id="KW-0788">Thiol protease</keyword>
<dbReference type="GO" id="GO:0005829">
    <property type="term" value="C:cytosol"/>
    <property type="evidence" value="ECO:0007669"/>
    <property type="project" value="TreeGrafter"/>
</dbReference>
<feature type="compositionally biased region" description="Acidic residues" evidence="3">
    <location>
        <begin position="639"/>
        <end position="649"/>
    </location>
</feature>
<keyword evidence="2" id="KW-0645">Protease</keyword>
<dbReference type="EMBL" id="JAWQEG010003881">
    <property type="protein sequence ID" value="KAK3864047.1"/>
    <property type="molecule type" value="Genomic_DNA"/>
</dbReference>
<dbReference type="GO" id="GO:1990380">
    <property type="term" value="F:K48-linked deubiquitinase activity"/>
    <property type="evidence" value="ECO:0007669"/>
    <property type="project" value="UniProtKB-UniRule"/>
</dbReference>
<keyword evidence="6" id="KW-1185">Reference proteome</keyword>
<comment type="caution">
    <text evidence="5">The sequence shown here is derived from an EMBL/GenBank/DDBJ whole genome shotgun (WGS) entry which is preliminary data.</text>
</comment>
<feature type="compositionally biased region" description="Low complexity" evidence="3">
    <location>
        <begin position="616"/>
        <end position="638"/>
    </location>
</feature>
<name>A0AAE1EZ83_PETCI</name>
<dbReference type="AlphaFoldDB" id="A0AAE1EZ83"/>
<feature type="compositionally biased region" description="Polar residues" evidence="3">
    <location>
        <begin position="555"/>
        <end position="564"/>
    </location>
</feature>
<protein>
    <recommendedName>
        <fullName evidence="2">Ubiquitin carboxyl-terminal hydrolase</fullName>
        <ecNumber evidence="2">3.4.19.12</ecNumber>
    </recommendedName>
</protein>
<feature type="region of interest" description="Disordered" evidence="3">
    <location>
        <begin position="611"/>
        <end position="688"/>
    </location>
</feature>
<evidence type="ECO:0000259" key="4">
    <source>
        <dbReference type="Pfam" id="PF04424"/>
    </source>
</evidence>
<comment type="function">
    <text evidence="2">Hydrolase that can specifically remove 'Lys-48'-linked conjugated ubiquitin from proteins. Has exodeubiquitinase activity and has a preference for long polyubiquitin chains. May play a regulatory role at the level of protein turnover.</text>
</comment>
<dbReference type="PANTHER" id="PTHR18063:SF6">
    <property type="entry name" value="UBIQUITIN CARBOXYL-TERMINAL HYDROLASE"/>
    <property type="match status" value="1"/>
</dbReference>
<feature type="region of interest" description="Disordered" evidence="3">
    <location>
        <begin position="1"/>
        <end position="279"/>
    </location>
</feature>
<dbReference type="Pfam" id="PF04424">
    <property type="entry name" value="MINDY_DUB"/>
    <property type="match status" value="1"/>
</dbReference>
<feature type="compositionally biased region" description="Basic and acidic residues" evidence="3">
    <location>
        <begin position="1"/>
        <end position="18"/>
    </location>
</feature>
<dbReference type="GO" id="GO:0071944">
    <property type="term" value="C:cell periphery"/>
    <property type="evidence" value="ECO:0007669"/>
    <property type="project" value="TreeGrafter"/>
</dbReference>
<dbReference type="InterPro" id="IPR033979">
    <property type="entry name" value="MINDY_domain"/>
</dbReference>
<dbReference type="PANTHER" id="PTHR18063">
    <property type="entry name" value="NF-E2 INDUCIBLE PROTEIN"/>
    <property type="match status" value="1"/>
</dbReference>
<organism evidence="5 6">
    <name type="scientific">Petrolisthes cinctipes</name>
    <name type="common">Flat porcelain crab</name>
    <dbReference type="NCBI Taxonomy" id="88211"/>
    <lineage>
        <taxon>Eukaryota</taxon>
        <taxon>Metazoa</taxon>
        <taxon>Ecdysozoa</taxon>
        <taxon>Arthropoda</taxon>
        <taxon>Crustacea</taxon>
        <taxon>Multicrustacea</taxon>
        <taxon>Malacostraca</taxon>
        <taxon>Eumalacostraca</taxon>
        <taxon>Eucarida</taxon>
        <taxon>Decapoda</taxon>
        <taxon>Pleocyemata</taxon>
        <taxon>Anomura</taxon>
        <taxon>Galatheoidea</taxon>
        <taxon>Porcellanidae</taxon>
        <taxon>Petrolisthes</taxon>
    </lineage>
</organism>